<evidence type="ECO:0000256" key="4">
    <source>
        <dbReference type="HAMAP-Rule" id="MF_03005"/>
    </source>
</evidence>
<protein>
    <recommendedName>
        <fullName evidence="4">Eukaryotic translation initiation factor 3 subunit F</fullName>
        <shortName evidence="4">eIF3f</shortName>
    </recommendedName>
</protein>
<dbReference type="GO" id="GO:0008237">
    <property type="term" value="F:metallopeptidase activity"/>
    <property type="evidence" value="ECO:0007669"/>
    <property type="project" value="InterPro"/>
</dbReference>
<evidence type="ECO:0000313" key="7">
    <source>
        <dbReference type="EMBL" id="PWN24147.1"/>
    </source>
</evidence>
<dbReference type="CDD" id="cd08064">
    <property type="entry name" value="MPN_eIF3f"/>
    <property type="match status" value="1"/>
</dbReference>
<dbReference type="Gene3D" id="3.40.140.10">
    <property type="entry name" value="Cytidine Deaminase, domain 2"/>
    <property type="match status" value="1"/>
</dbReference>
<evidence type="ECO:0000256" key="2">
    <source>
        <dbReference type="ARBA" id="ARBA00022540"/>
    </source>
</evidence>
<evidence type="ECO:0000256" key="3">
    <source>
        <dbReference type="ARBA" id="ARBA00022917"/>
    </source>
</evidence>
<keyword evidence="8" id="KW-1185">Reference proteome</keyword>
<dbReference type="PANTHER" id="PTHR10540">
    <property type="entry name" value="EUKARYOTIC TRANSLATION INITIATION FACTOR 3 SUBUNIT F-RELATED"/>
    <property type="match status" value="1"/>
</dbReference>
<keyword evidence="1 4" id="KW-0963">Cytoplasm</keyword>
<dbReference type="GO" id="GO:0003743">
    <property type="term" value="F:translation initiation factor activity"/>
    <property type="evidence" value="ECO:0007669"/>
    <property type="project" value="UniProtKB-UniRule"/>
</dbReference>
<feature type="domain" description="MPN" evidence="6">
    <location>
        <begin position="42"/>
        <end position="208"/>
    </location>
</feature>
<feature type="region of interest" description="Disordered" evidence="5">
    <location>
        <begin position="60"/>
        <end position="92"/>
    </location>
</feature>
<dbReference type="Pfam" id="PF01398">
    <property type="entry name" value="JAB"/>
    <property type="match status" value="1"/>
</dbReference>
<comment type="subunit">
    <text evidence="4">Component of the eukaryotic translation initiation factor 3 (eIF-3) complex.</text>
</comment>
<keyword evidence="3 4" id="KW-0648">Protein biosynthesis</keyword>
<dbReference type="EMBL" id="KZ819321">
    <property type="protein sequence ID" value="PWN24147.1"/>
    <property type="molecule type" value="Genomic_DNA"/>
</dbReference>
<dbReference type="InterPro" id="IPR027531">
    <property type="entry name" value="eIF3f"/>
</dbReference>
<dbReference type="GO" id="GO:0071541">
    <property type="term" value="C:eukaryotic translation initiation factor 3 complex, eIF3m"/>
    <property type="evidence" value="ECO:0007669"/>
    <property type="project" value="TreeGrafter"/>
</dbReference>
<comment type="similarity">
    <text evidence="4">Belongs to the eIF-3 subunit F family.</text>
</comment>
<accession>A0A316UFP5</accession>
<keyword evidence="2 4" id="KW-0396">Initiation factor</keyword>
<dbReference type="STRING" id="1684307.A0A316UFP5"/>
<dbReference type="PANTHER" id="PTHR10540:SF6">
    <property type="entry name" value="EUKARYOTIC TRANSLATION INITIATION FACTOR 3 SUBUNIT F"/>
    <property type="match status" value="1"/>
</dbReference>
<evidence type="ECO:0000259" key="6">
    <source>
        <dbReference type="PROSITE" id="PS50249"/>
    </source>
</evidence>
<evidence type="ECO:0000256" key="5">
    <source>
        <dbReference type="SAM" id="MobiDB-lite"/>
    </source>
</evidence>
<dbReference type="GO" id="GO:0033290">
    <property type="term" value="C:eukaryotic 48S preinitiation complex"/>
    <property type="evidence" value="ECO:0007669"/>
    <property type="project" value="UniProtKB-UniRule"/>
</dbReference>
<comment type="function">
    <text evidence="4">Component of the eukaryotic translation initiation factor 3 (eIF-3) complex, which is involved in protein synthesis of a specialized repertoire of mRNAs and, together with other initiation factors, stimulates binding of mRNA and methionyl-tRNAi to the 40S ribosome. The eIF-3 complex specifically targets and initiates translation of a subset of mRNAs involved in cell proliferation.</text>
</comment>
<reference evidence="7 8" key="1">
    <citation type="journal article" date="2018" name="Mol. Biol. Evol.">
        <title>Broad Genomic Sampling Reveals a Smut Pathogenic Ancestry of the Fungal Clade Ustilaginomycotina.</title>
        <authorList>
            <person name="Kijpornyongpan T."/>
            <person name="Mondo S.J."/>
            <person name="Barry K."/>
            <person name="Sandor L."/>
            <person name="Lee J."/>
            <person name="Lipzen A."/>
            <person name="Pangilinan J."/>
            <person name="LaButti K."/>
            <person name="Hainaut M."/>
            <person name="Henrissat B."/>
            <person name="Grigoriev I.V."/>
            <person name="Spatafora J.W."/>
            <person name="Aime M.C."/>
        </authorList>
    </citation>
    <scope>NUCLEOTIDE SEQUENCE [LARGE SCALE GENOMIC DNA]</scope>
    <source>
        <strain evidence="7 8">MCA 4718</strain>
    </source>
</reference>
<dbReference type="GO" id="GO:0031369">
    <property type="term" value="F:translation initiation factor binding"/>
    <property type="evidence" value="ECO:0007669"/>
    <property type="project" value="InterPro"/>
</dbReference>
<sequence length="362" mass="38611">MTTSTTTTATLPDLSSSSLSSLHLNYPSTTYGSVSSRSIAKVSVHPAALFSILDHYLRRNDPEPTSTEDPSSSSSDEKKDASSSPSNVQPSRVIGTLLGVHNENEVEIRSCFAVPHNESEEQVQLDIDYHKGMIDLHQKVNPEEVIVGWYATSPNLNAYSALLQDFFTKESAPHQAVHLTIDTDLRTPSASSSTEPLGVKAYVSSPLGLTPKTENSVFLPLPVTLLSNPTERPALSLLASQTSSSPQAGNSLTAAGQVLPDLTALTSALQQIQSQLRRVLVYVRDVLDGKVQGDEVVGRYLLDTIARIPVGASSSSGAPAGAEGKDVGEVWNSCLQDVLMVSYLSNIVRAQAEVAGRLSLLS</sequence>
<dbReference type="GeneID" id="37013202"/>
<name>A0A316UFP5_9BASI</name>
<dbReference type="GO" id="GO:0016282">
    <property type="term" value="C:eukaryotic 43S preinitiation complex"/>
    <property type="evidence" value="ECO:0007669"/>
    <property type="project" value="UniProtKB-UniRule"/>
</dbReference>
<dbReference type="RefSeq" id="XP_025351307.1">
    <property type="nucleotide sequence ID" value="XM_025491468.1"/>
</dbReference>
<dbReference type="AlphaFoldDB" id="A0A316UFP5"/>
<dbReference type="InterPro" id="IPR000555">
    <property type="entry name" value="JAMM/MPN+_dom"/>
</dbReference>
<dbReference type="OrthoDB" id="25498at2759"/>
<dbReference type="Pfam" id="PF13012">
    <property type="entry name" value="MitMem_reg"/>
    <property type="match status" value="1"/>
</dbReference>
<comment type="subcellular location">
    <subcellularLocation>
        <location evidence="4">Cytoplasm</location>
    </subcellularLocation>
</comment>
<evidence type="ECO:0000313" key="8">
    <source>
        <dbReference type="Proteomes" id="UP000245942"/>
    </source>
</evidence>
<dbReference type="SMART" id="SM00232">
    <property type="entry name" value="JAB_MPN"/>
    <property type="match status" value="1"/>
</dbReference>
<feature type="compositionally biased region" description="Low complexity" evidence="5">
    <location>
        <begin position="63"/>
        <end position="74"/>
    </location>
</feature>
<dbReference type="GO" id="GO:0001732">
    <property type="term" value="P:formation of cytoplasmic translation initiation complex"/>
    <property type="evidence" value="ECO:0007669"/>
    <property type="project" value="UniProtKB-UniRule"/>
</dbReference>
<proteinExistence type="inferred from homology"/>
<dbReference type="HAMAP" id="MF_03005">
    <property type="entry name" value="eIF3f"/>
    <property type="match status" value="1"/>
</dbReference>
<dbReference type="InterPro" id="IPR037518">
    <property type="entry name" value="MPN"/>
</dbReference>
<dbReference type="PROSITE" id="PS50249">
    <property type="entry name" value="MPN"/>
    <property type="match status" value="1"/>
</dbReference>
<gene>
    <name evidence="7" type="ORF">BCV69DRAFT_280049</name>
</gene>
<dbReference type="InterPro" id="IPR024969">
    <property type="entry name" value="EIF3F/CSN6-like_C"/>
</dbReference>
<organism evidence="7 8">
    <name type="scientific">Pseudomicrostroma glucosiphilum</name>
    <dbReference type="NCBI Taxonomy" id="1684307"/>
    <lineage>
        <taxon>Eukaryota</taxon>
        <taxon>Fungi</taxon>
        <taxon>Dikarya</taxon>
        <taxon>Basidiomycota</taxon>
        <taxon>Ustilaginomycotina</taxon>
        <taxon>Exobasidiomycetes</taxon>
        <taxon>Microstromatales</taxon>
        <taxon>Microstromatales incertae sedis</taxon>
        <taxon>Pseudomicrostroma</taxon>
    </lineage>
</organism>
<evidence type="ECO:0000256" key="1">
    <source>
        <dbReference type="ARBA" id="ARBA00022490"/>
    </source>
</evidence>
<dbReference type="Proteomes" id="UP000245942">
    <property type="component" value="Unassembled WGS sequence"/>
</dbReference>